<name>A0A844ZIW3_9SPHN</name>
<dbReference type="Gene3D" id="2.70.160.11">
    <property type="entry name" value="Hnrnp arginine n-methyltransferase1"/>
    <property type="match status" value="1"/>
</dbReference>
<dbReference type="GO" id="GO:0016274">
    <property type="term" value="F:protein-arginine N-methyltransferase activity"/>
    <property type="evidence" value="ECO:0007669"/>
    <property type="project" value="InterPro"/>
</dbReference>
<keyword evidence="3" id="KW-1185">Reference proteome</keyword>
<dbReference type="GO" id="GO:0042054">
    <property type="term" value="F:histone methyltransferase activity"/>
    <property type="evidence" value="ECO:0007669"/>
    <property type="project" value="TreeGrafter"/>
</dbReference>
<dbReference type="SUPFAM" id="SSF53335">
    <property type="entry name" value="S-adenosyl-L-methionine-dependent methyltransferases"/>
    <property type="match status" value="1"/>
</dbReference>
<dbReference type="AlphaFoldDB" id="A0A844ZIW3"/>
<accession>A0A844ZIW3</accession>
<keyword evidence="2" id="KW-0808">Transferase</keyword>
<feature type="domain" description="Methyltransferase" evidence="1">
    <location>
        <begin position="29"/>
        <end position="139"/>
    </location>
</feature>
<organism evidence="2 3">
    <name type="scientific">Alteraurantiacibacter aestuarii</name>
    <dbReference type="NCBI Taxonomy" id="650004"/>
    <lineage>
        <taxon>Bacteria</taxon>
        <taxon>Pseudomonadati</taxon>
        <taxon>Pseudomonadota</taxon>
        <taxon>Alphaproteobacteria</taxon>
        <taxon>Sphingomonadales</taxon>
        <taxon>Erythrobacteraceae</taxon>
        <taxon>Alteraurantiacibacter</taxon>
    </lineage>
</organism>
<dbReference type="OrthoDB" id="5383291at2"/>
<dbReference type="EMBL" id="WTYY01000003">
    <property type="protein sequence ID" value="MXO88421.1"/>
    <property type="molecule type" value="Genomic_DNA"/>
</dbReference>
<proteinExistence type="predicted"/>
<dbReference type="Gene3D" id="3.40.50.150">
    <property type="entry name" value="Vaccinia Virus protein VP39"/>
    <property type="match status" value="1"/>
</dbReference>
<dbReference type="RefSeq" id="WP_160590629.1">
    <property type="nucleotide sequence ID" value="NZ_BAAAFP010000001.1"/>
</dbReference>
<dbReference type="PANTHER" id="PTHR11006:SF4">
    <property type="entry name" value="PROTEIN ARGININE N-METHYLTRANSFERASE 7"/>
    <property type="match status" value="1"/>
</dbReference>
<gene>
    <name evidence="2" type="ORF">GRI32_06675</name>
</gene>
<dbReference type="PANTHER" id="PTHR11006">
    <property type="entry name" value="PROTEIN ARGININE N-METHYLTRANSFERASE"/>
    <property type="match status" value="1"/>
</dbReference>
<reference evidence="2 3" key="1">
    <citation type="submission" date="2019-12" db="EMBL/GenBank/DDBJ databases">
        <title>Genomic-based taxomic classification of the family Erythrobacteraceae.</title>
        <authorList>
            <person name="Xu L."/>
        </authorList>
    </citation>
    <scope>NUCLEOTIDE SEQUENCE [LARGE SCALE GENOMIC DNA]</scope>
    <source>
        <strain evidence="2 3">JCM 16339</strain>
    </source>
</reference>
<dbReference type="InterPro" id="IPR025799">
    <property type="entry name" value="Arg_MeTrfase"/>
</dbReference>
<keyword evidence="2" id="KW-0489">Methyltransferase</keyword>
<comment type="caution">
    <text evidence="2">The sequence shown here is derived from an EMBL/GenBank/DDBJ whole genome shotgun (WGS) entry which is preliminary data.</text>
</comment>
<dbReference type="GO" id="GO:0032259">
    <property type="term" value="P:methylation"/>
    <property type="evidence" value="ECO:0007669"/>
    <property type="project" value="UniProtKB-KW"/>
</dbReference>
<evidence type="ECO:0000259" key="1">
    <source>
        <dbReference type="Pfam" id="PF13847"/>
    </source>
</evidence>
<dbReference type="CDD" id="cd02440">
    <property type="entry name" value="AdoMet_MTases"/>
    <property type="match status" value="1"/>
</dbReference>
<dbReference type="InterPro" id="IPR029063">
    <property type="entry name" value="SAM-dependent_MTases_sf"/>
</dbReference>
<dbReference type="Pfam" id="PF13847">
    <property type="entry name" value="Methyltransf_31"/>
    <property type="match status" value="1"/>
</dbReference>
<dbReference type="InterPro" id="IPR025714">
    <property type="entry name" value="Methyltranfer_dom"/>
</dbReference>
<evidence type="ECO:0000313" key="3">
    <source>
        <dbReference type="Proteomes" id="UP000435243"/>
    </source>
</evidence>
<evidence type="ECO:0000313" key="2">
    <source>
        <dbReference type="EMBL" id="MXO88421.1"/>
    </source>
</evidence>
<dbReference type="Proteomes" id="UP000435243">
    <property type="component" value="Unassembled WGS sequence"/>
</dbReference>
<sequence length="374" mass="41455">MSAILEEHQEYMSLTGRYDRYSAAIEKVIKSGDVVADLGCGFGVLGIQCLEAGASQIYGIDHSDAIEIARESVKRAGLADRYTCIRGSSFSAVLPEKVDVLICDHVGFFGVDYGIMEMVLDARRRFLKPGGRIVPRRITLMISAVQSPECRAKVDFWDSGKAPAVYQWLSEQGVNTKYQYDFPGAQLCAQPVTLGDIDLHSDIPENLSFSATLLATRDAQFDGLVGWFNCEIAEDVWMTNSPLDEQAIERPNAFFPCSEPFQVRAGDEIGISIRVRQDAETIAWTIRPPNGAPRQKMSTWQTRILAPQDLAENADTPLRLNTRGEAHKAILALIDGQRTMAQIEDAMLASHANLFSTETLLRRFVRQAMAKDTS</sequence>
<protein>
    <submittedName>
        <fullName evidence="2">Methyltransferase domain-containing protein</fullName>
    </submittedName>
</protein>